<evidence type="ECO:0000256" key="3">
    <source>
        <dbReference type="ARBA" id="ARBA00022723"/>
    </source>
</evidence>
<dbReference type="STRING" id="7266.A0A3B0K7D1"/>
<feature type="binding site" evidence="6">
    <location>
        <position position="319"/>
    </location>
    <ligand>
        <name>Zn(2+)</name>
        <dbReference type="ChEBI" id="CHEBI:29105"/>
    </ligand>
</feature>
<keyword evidence="4 6" id="KW-0862">Zinc</keyword>
<dbReference type="OMA" id="CSQPEVI"/>
<protein>
    <submittedName>
        <fullName evidence="8">Blast:Homocysteine S-methyltransferase 3</fullName>
    </submittedName>
</protein>
<feature type="domain" description="Hcy-binding" evidence="7">
    <location>
        <begin position="10"/>
        <end position="333"/>
    </location>
</feature>
<evidence type="ECO:0000313" key="8">
    <source>
        <dbReference type="EMBL" id="SPP79418.1"/>
    </source>
</evidence>
<proteinExistence type="predicted"/>
<dbReference type="OrthoDB" id="261426at2759"/>
<dbReference type="Proteomes" id="UP000268350">
    <property type="component" value="Unassembled WGS sequence"/>
</dbReference>
<dbReference type="GO" id="GO:0008898">
    <property type="term" value="F:S-adenosylmethionine-homocysteine S-methyltransferase activity"/>
    <property type="evidence" value="ECO:0007669"/>
    <property type="project" value="TreeGrafter"/>
</dbReference>
<evidence type="ECO:0000256" key="2">
    <source>
        <dbReference type="ARBA" id="ARBA00022679"/>
    </source>
</evidence>
<dbReference type="FunFam" id="3.20.20.330:FF:000002">
    <property type="entry name" value="Homocysteine S-methyltransferase"/>
    <property type="match status" value="1"/>
</dbReference>
<feature type="binding site" evidence="6">
    <location>
        <position position="252"/>
    </location>
    <ligand>
        <name>Zn(2+)</name>
        <dbReference type="ChEBI" id="CHEBI:29105"/>
    </ligand>
</feature>
<reference evidence="9" key="1">
    <citation type="submission" date="2018-01" db="EMBL/GenBank/DDBJ databases">
        <authorList>
            <person name="Alioto T."/>
            <person name="Alioto T."/>
        </authorList>
    </citation>
    <scope>NUCLEOTIDE SEQUENCE [LARGE SCALE GENOMIC DNA]</scope>
</reference>
<dbReference type="InterPro" id="IPR051486">
    <property type="entry name" value="Hcy_S-methyltransferase"/>
</dbReference>
<dbReference type="Gene3D" id="3.20.20.330">
    <property type="entry name" value="Homocysteine-binding-like domain"/>
    <property type="match status" value="1"/>
</dbReference>
<name>A0A3B0K7D1_DROGU</name>
<dbReference type="InterPro" id="IPR003726">
    <property type="entry name" value="HCY_dom"/>
</dbReference>
<accession>A0A3B0K7D1</accession>
<dbReference type="InterPro" id="IPR036589">
    <property type="entry name" value="HCY_dom_sf"/>
</dbReference>
<dbReference type="Pfam" id="PF02574">
    <property type="entry name" value="S-methyl_trans"/>
    <property type="match status" value="1"/>
</dbReference>
<dbReference type="PANTHER" id="PTHR46015">
    <property type="entry name" value="ZGC:172121"/>
    <property type="match status" value="1"/>
</dbReference>
<organism evidence="8 9">
    <name type="scientific">Drosophila guanche</name>
    <name type="common">Fruit fly</name>
    <dbReference type="NCBI Taxonomy" id="7266"/>
    <lineage>
        <taxon>Eukaryota</taxon>
        <taxon>Metazoa</taxon>
        <taxon>Ecdysozoa</taxon>
        <taxon>Arthropoda</taxon>
        <taxon>Hexapoda</taxon>
        <taxon>Insecta</taxon>
        <taxon>Pterygota</taxon>
        <taxon>Neoptera</taxon>
        <taxon>Endopterygota</taxon>
        <taxon>Diptera</taxon>
        <taxon>Brachycera</taxon>
        <taxon>Muscomorpha</taxon>
        <taxon>Ephydroidea</taxon>
        <taxon>Drosophilidae</taxon>
        <taxon>Drosophila</taxon>
        <taxon>Sophophora</taxon>
    </lineage>
</organism>
<dbReference type="SUPFAM" id="SSF82282">
    <property type="entry name" value="Homocysteine S-methyltransferase"/>
    <property type="match status" value="1"/>
</dbReference>
<dbReference type="GO" id="GO:0032259">
    <property type="term" value="P:methylation"/>
    <property type="evidence" value="ECO:0007669"/>
    <property type="project" value="UniProtKB-KW"/>
</dbReference>
<evidence type="ECO:0000256" key="5">
    <source>
        <dbReference type="ARBA" id="ARBA00034478"/>
    </source>
</evidence>
<dbReference type="GO" id="GO:0009086">
    <property type="term" value="P:methionine biosynthetic process"/>
    <property type="evidence" value="ECO:0007669"/>
    <property type="project" value="TreeGrafter"/>
</dbReference>
<evidence type="ECO:0000256" key="1">
    <source>
        <dbReference type="ARBA" id="ARBA00022603"/>
    </source>
</evidence>
<evidence type="ECO:0000256" key="4">
    <source>
        <dbReference type="ARBA" id="ARBA00022833"/>
    </source>
</evidence>
<comment type="cofactor">
    <cofactor evidence="6">
        <name>Zn(2+)</name>
        <dbReference type="ChEBI" id="CHEBI:29105"/>
    </cofactor>
</comment>
<dbReference type="AlphaFoldDB" id="A0A3B0K7D1"/>
<sequence>MYAGKEENENESQGRPEQPRVLVKCGGFSSQLAHNVDEKVDGDPLWGSRFDATNPQAVIKTHLDFLRSGADIILTNTYQSSVEGFMKYLALTREQSVALIEKSVYLTQQAKAQYLKELQSDGIIKPQFPLILASIGPYGAHLHDGSEYSGSYADKISKEKLQDWHRTRIETCLRAGVDGLAVETLPCQLEALAITESILENYTNVKFWVSFQCKDETSLADGESFSESALSVWQMVKSHTAQTRLLGIGVNCVNPTFVTPLLKSLNSAAGTDRIPLVVYSNRGEIYDSVRGEWTGTGEDVAKFVPEWIRLGARIVGGCCRVYPDDVLKIRKYVDSLNIGYSAEQAPQSHIA</sequence>
<evidence type="ECO:0000256" key="6">
    <source>
        <dbReference type="PROSITE-ProRule" id="PRU00333"/>
    </source>
</evidence>
<dbReference type="PROSITE" id="PS50970">
    <property type="entry name" value="HCY"/>
    <property type="match status" value="1"/>
</dbReference>
<dbReference type="NCBIfam" id="NF007020">
    <property type="entry name" value="PRK09485.1"/>
    <property type="match status" value="1"/>
</dbReference>
<evidence type="ECO:0000313" key="9">
    <source>
        <dbReference type="Proteomes" id="UP000268350"/>
    </source>
</evidence>
<keyword evidence="1 6" id="KW-0489">Methyltransferase</keyword>
<dbReference type="PIRSF" id="PIRSF037505">
    <property type="entry name" value="Betaine_HMT"/>
    <property type="match status" value="1"/>
</dbReference>
<dbReference type="InterPro" id="IPR017226">
    <property type="entry name" value="BHMT-like"/>
</dbReference>
<comment type="pathway">
    <text evidence="5">Amino-acid biosynthesis; L-methionine biosynthesis via de novo pathway.</text>
</comment>
<feature type="binding site" evidence="6">
    <location>
        <position position="318"/>
    </location>
    <ligand>
        <name>Zn(2+)</name>
        <dbReference type="ChEBI" id="CHEBI:29105"/>
    </ligand>
</feature>
<dbReference type="GO" id="GO:0046872">
    <property type="term" value="F:metal ion binding"/>
    <property type="evidence" value="ECO:0007669"/>
    <property type="project" value="UniProtKB-KW"/>
</dbReference>
<dbReference type="PANTHER" id="PTHR46015:SF1">
    <property type="entry name" value="HOMOCYSTEINE S-METHYLTRANSFERASE-LIKE ISOFORM 1"/>
    <property type="match status" value="1"/>
</dbReference>
<keyword evidence="3 6" id="KW-0479">Metal-binding</keyword>
<gene>
    <name evidence="8" type="ORF">DGUA_6G012260</name>
</gene>
<evidence type="ECO:0000259" key="7">
    <source>
        <dbReference type="PROSITE" id="PS50970"/>
    </source>
</evidence>
<dbReference type="GO" id="GO:0033528">
    <property type="term" value="P:S-methylmethionine cycle"/>
    <property type="evidence" value="ECO:0007669"/>
    <property type="project" value="TreeGrafter"/>
</dbReference>
<keyword evidence="2 6" id="KW-0808">Transferase</keyword>
<dbReference type="EMBL" id="OUUW01000004">
    <property type="protein sequence ID" value="SPP79418.1"/>
    <property type="molecule type" value="Genomic_DNA"/>
</dbReference>
<keyword evidence="9" id="KW-1185">Reference proteome</keyword>